<evidence type="ECO:0000256" key="2">
    <source>
        <dbReference type="ARBA" id="ARBA00006275"/>
    </source>
</evidence>
<sequence>MKHKIIIAGLIIAGLFSSCQDDYLDAPAKSTLDEALIFSDPGMAKSAVDGIKIPFGDQNGHRGRFLSYYGFNTDVEWFNSSESTSDDKPALSIYDAKPTNSQMDFDAPPTGGGNPWTSMYSGIERANICIRGLRQYGDPRPGTELGYLLGEALTLRAIYYADLTKAHGDVPARFEPVNSSTIYLPKSNRDIIYKQLISDLGEAATLVPWPNETAATSSVERVNKAFVKGLRARLALVASGYQQYPDGVRRSSDPELSVGNMYALALSEARSVIESGKAHLETTFEALWRKYNQENIQAGGESLWEIPFGDGRGRMLFSFAVKHAANDQFHANGNNRGGTAGPLPFIFYDYDQQDTRRDVTCVPYTYGTPVNGIAKQELAVINKWCFGKYRYEWMTRRVTSDNDDGVNKIYMRYAEVLLIAAEAANELEGPGAAAPYLKEIRRRAFPAASQAEKVDNYVGLLTSKEAMFNAIVNENKYEFTGEMERKQALIRWNLLKIKLDEAKQKMVDLQARSGDYTTVPVNLYYKYKEDNQTLIIYGLNRGESTNPGADYTFYVDSKGAGAWNVLTESKINSLYKLGVDPNTRQFWPIWQKVINASNGQLVNDYGY</sequence>
<evidence type="ECO:0000256" key="4">
    <source>
        <dbReference type="ARBA" id="ARBA00023136"/>
    </source>
</evidence>
<name>A0ABV9PFS7_9FLAO</name>
<evidence type="ECO:0000256" key="3">
    <source>
        <dbReference type="ARBA" id="ARBA00022729"/>
    </source>
</evidence>
<dbReference type="InterPro" id="IPR033985">
    <property type="entry name" value="SusD-like_N"/>
</dbReference>
<dbReference type="SUPFAM" id="SSF48452">
    <property type="entry name" value="TPR-like"/>
    <property type="match status" value="1"/>
</dbReference>
<feature type="domain" description="SusD-like N-terminal" evidence="7">
    <location>
        <begin position="92"/>
        <end position="224"/>
    </location>
</feature>
<dbReference type="InterPro" id="IPR012944">
    <property type="entry name" value="SusD_RagB_dom"/>
</dbReference>
<dbReference type="PROSITE" id="PS51257">
    <property type="entry name" value="PROKAR_LIPOPROTEIN"/>
    <property type="match status" value="1"/>
</dbReference>
<evidence type="ECO:0000256" key="5">
    <source>
        <dbReference type="ARBA" id="ARBA00023237"/>
    </source>
</evidence>
<evidence type="ECO:0000259" key="7">
    <source>
        <dbReference type="Pfam" id="PF14322"/>
    </source>
</evidence>
<proteinExistence type="inferred from homology"/>
<dbReference type="EMBL" id="JBHSGV010000006">
    <property type="protein sequence ID" value="MFC4749094.1"/>
    <property type="molecule type" value="Genomic_DNA"/>
</dbReference>
<comment type="similarity">
    <text evidence="2">Belongs to the SusD family.</text>
</comment>
<organism evidence="8 9">
    <name type="scientific">Flavobacterium branchiicola</name>
    <dbReference type="NCBI Taxonomy" id="1114875"/>
    <lineage>
        <taxon>Bacteria</taxon>
        <taxon>Pseudomonadati</taxon>
        <taxon>Bacteroidota</taxon>
        <taxon>Flavobacteriia</taxon>
        <taxon>Flavobacteriales</taxon>
        <taxon>Flavobacteriaceae</taxon>
        <taxon>Flavobacterium</taxon>
    </lineage>
</organism>
<dbReference type="InterPro" id="IPR011990">
    <property type="entry name" value="TPR-like_helical_dom_sf"/>
</dbReference>
<evidence type="ECO:0000256" key="1">
    <source>
        <dbReference type="ARBA" id="ARBA00004442"/>
    </source>
</evidence>
<keyword evidence="5" id="KW-0998">Cell outer membrane</keyword>
<protein>
    <submittedName>
        <fullName evidence="8">RagB/SusD family nutrient uptake outer membrane protein</fullName>
    </submittedName>
</protein>
<feature type="domain" description="RagB/SusD" evidence="6">
    <location>
        <begin position="349"/>
        <end position="607"/>
    </location>
</feature>
<gene>
    <name evidence="8" type="ORF">ACFO5S_16695</name>
</gene>
<comment type="caution">
    <text evidence="8">The sequence shown here is derived from an EMBL/GenBank/DDBJ whole genome shotgun (WGS) entry which is preliminary data.</text>
</comment>
<keyword evidence="4" id="KW-0472">Membrane</keyword>
<reference evidence="9" key="1">
    <citation type="journal article" date="2019" name="Int. J. Syst. Evol. Microbiol.">
        <title>The Global Catalogue of Microorganisms (GCM) 10K type strain sequencing project: providing services to taxonomists for standard genome sequencing and annotation.</title>
        <authorList>
            <consortium name="The Broad Institute Genomics Platform"/>
            <consortium name="The Broad Institute Genome Sequencing Center for Infectious Disease"/>
            <person name="Wu L."/>
            <person name="Ma J."/>
        </authorList>
    </citation>
    <scope>NUCLEOTIDE SEQUENCE [LARGE SCALE GENOMIC DNA]</scope>
    <source>
        <strain evidence="9">WYCCWR 13023</strain>
    </source>
</reference>
<keyword evidence="9" id="KW-1185">Reference proteome</keyword>
<comment type="subcellular location">
    <subcellularLocation>
        <location evidence="1">Cell outer membrane</location>
    </subcellularLocation>
</comment>
<accession>A0ABV9PFS7</accession>
<evidence type="ECO:0000313" key="8">
    <source>
        <dbReference type="EMBL" id="MFC4749094.1"/>
    </source>
</evidence>
<evidence type="ECO:0000313" key="9">
    <source>
        <dbReference type="Proteomes" id="UP001595935"/>
    </source>
</evidence>
<dbReference type="Pfam" id="PF07980">
    <property type="entry name" value="SusD_RagB"/>
    <property type="match status" value="1"/>
</dbReference>
<dbReference type="Gene3D" id="1.25.40.390">
    <property type="match status" value="1"/>
</dbReference>
<keyword evidence="3" id="KW-0732">Signal</keyword>
<evidence type="ECO:0000259" key="6">
    <source>
        <dbReference type="Pfam" id="PF07980"/>
    </source>
</evidence>
<dbReference type="RefSeq" id="WP_213259026.1">
    <property type="nucleotide sequence ID" value="NZ_JAGYWA010000006.1"/>
</dbReference>
<dbReference type="Proteomes" id="UP001595935">
    <property type="component" value="Unassembled WGS sequence"/>
</dbReference>
<dbReference type="Pfam" id="PF14322">
    <property type="entry name" value="SusD-like_3"/>
    <property type="match status" value="1"/>
</dbReference>